<protein>
    <submittedName>
        <fullName evidence="1">Uncharacterized protein</fullName>
    </submittedName>
</protein>
<comment type="caution">
    <text evidence="1">The sequence shown here is derived from an EMBL/GenBank/DDBJ whole genome shotgun (WGS) entry which is preliminary data.</text>
</comment>
<dbReference type="EMBL" id="JAFIMR010000098">
    <property type="protein sequence ID" value="KAI1847671.1"/>
    <property type="molecule type" value="Genomic_DNA"/>
</dbReference>
<accession>A0A9Q0AI23</accession>
<keyword evidence="2" id="KW-1185">Reference proteome</keyword>
<sequence>MLPPIWCPCSGSNSTANTRNLPFFYRHHGPLSSSMIKQQQPQQPWANFIIDEQKAVQTLLELSGRAIEPLQLGETRAQGKQPQDVRAGIMGLPIQRPKRPAIIFVYHVILQRPSMTYLRGLKLTQHLEDTHFEGLLLTLRVPEDVFEFVFSVEGPGFKGREKISLRTDKNYQERRWRSAISYLGQMPEKISRQDWQGSNDTLVYEVNFELIGRQEEPSQMYREEFDFTI</sequence>
<dbReference type="AlphaFoldDB" id="A0A9Q0AI23"/>
<dbReference type="Proteomes" id="UP000829685">
    <property type="component" value="Unassembled WGS sequence"/>
</dbReference>
<gene>
    <name evidence="1" type="ORF">JX265_013931</name>
</gene>
<evidence type="ECO:0000313" key="2">
    <source>
        <dbReference type="Proteomes" id="UP000829685"/>
    </source>
</evidence>
<name>A0A9Q0AI23_9PEZI</name>
<evidence type="ECO:0000313" key="1">
    <source>
        <dbReference type="EMBL" id="KAI1847671.1"/>
    </source>
</evidence>
<organism evidence="1 2">
    <name type="scientific">Neoarthrinium moseri</name>
    <dbReference type="NCBI Taxonomy" id="1658444"/>
    <lineage>
        <taxon>Eukaryota</taxon>
        <taxon>Fungi</taxon>
        <taxon>Dikarya</taxon>
        <taxon>Ascomycota</taxon>
        <taxon>Pezizomycotina</taxon>
        <taxon>Sordariomycetes</taxon>
        <taxon>Xylariomycetidae</taxon>
        <taxon>Amphisphaeriales</taxon>
        <taxon>Apiosporaceae</taxon>
        <taxon>Neoarthrinium</taxon>
    </lineage>
</organism>
<reference evidence="1" key="1">
    <citation type="submission" date="2021-03" db="EMBL/GenBank/DDBJ databases">
        <title>Revisited historic fungal species revealed as producer of novel bioactive compounds through whole genome sequencing and comparative genomics.</title>
        <authorList>
            <person name="Vignolle G.A."/>
            <person name="Hochenegger N."/>
            <person name="Mach R.L."/>
            <person name="Mach-Aigner A.R."/>
            <person name="Javad Rahimi M."/>
            <person name="Salim K.A."/>
            <person name="Chan C.M."/>
            <person name="Lim L.B.L."/>
            <person name="Cai F."/>
            <person name="Druzhinina I.S."/>
            <person name="U'Ren J.M."/>
            <person name="Derntl C."/>
        </authorList>
    </citation>
    <scope>NUCLEOTIDE SEQUENCE</scope>
    <source>
        <strain evidence="1">TUCIM 5799</strain>
    </source>
</reference>
<proteinExistence type="predicted"/>